<accession>A0ACC3DB85</accession>
<gene>
    <name evidence="1" type="ORF">LTS18_005246</name>
</gene>
<protein>
    <submittedName>
        <fullName evidence="1">Uncharacterized protein</fullName>
    </submittedName>
</protein>
<dbReference type="Proteomes" id="UP001186974">
    <property type="component" value="Unassembled WGS sequence"/>
</dbReference>
<evidence type="ECO:0000313" key="2">
    <source>
        <dbReference type="Proteomes" id="UP001186974"/>
    </source>
</evidence>
<dbReference type="EMBL" id="JAWDJW010006458">
    <property type="protein sequence ID" value="KAK3064648.1"/>
    <property type="molecule type" value="Genomic_DNA"/>
</dbReference>
<comment type="caution">
    <text evidence="1">The sequence shown here is derived from an EMBL/GenBank/DDBJ whole genome shotgun (WGS) entry which is preliminary data.</text>
</comment>
<reference evidence="1" key="1">
    <citation type="submission" date="2024-09" db="EMBL/GenBank/DDBJ databases">
        <title>Black Yeasts Isolated from many extreme environments.</title>
        <authorList>
            <person name="Coleine C."/>
            <person name="Stajich J.E."/>
            <person name="Selbmann L."/>
        </authorList>
    </citation>
    <scope>NUCLEOTIDE SEQUENCE</scope>
    <source>
        <strain evidence="1">CCFEE 5737</strain>
    </source>
</reference>
<organism evidence="1 2">
    <name type="scientific">Coniosporium uncinatum</name>
    <dbReference type="NCBI Taxonomy" id="93489"/>
    <lineage>
        <taxon>Eukaryota</taxon>
        <taxon>Fungi</taxon>
        <taxon>Dikarya</taxon>
        <taxon>Ascomycota</taxon>
        <taxon>Pezizomycotina</taxon>
        <taxon>Dothideomycetes</taxon>
        <taxon>Dothideomycetes incertae sedis</taxon>
        <taxon>Coniosporium</taxon>
    </lineage>
</organism>
<proteinExistence type="predicted"/>
<keyword evidence="2" id="KW-1185">Reference proteome</keyword>
<evidence type="ECO:0000313" key="1">
    <source>
        <dbReference type="EMBL" id="KAK3064648.1"/>
    </source>
</evidence>
<sequence length="513" mass="57174">MLLSIASVLLLVSSVRCDQQPIISHGDVSTEGDSGSFQTYQSTISFEHSLRIKKQNDSICDAHSAQYTGWLDVGAKHLFFWYFESQDDPEHDPLTLWMTGGPGGSSMLGMLQELGPCLIDKKGNGTVYNEFGWSKNSSLLFVDQPAGVGLSYIDEGEPVPSSSFIAAQDMHIFLQMFISQVFPDKQHVPFHITGESYGGHYIPTLGAQIVQQNLLYPKRTRVPLKSVLIGNGYVSPLDTTFGYWETLCTTNPGIEKPVFNETRCDIMAANMPRCVEVMETCYERPDPAICEAAAEVCWNGVVGWYDGESGKGGRNRFDITAPCEIDDFCYPETTLIEEYMNTKRVWNALEPPSAVKNYTVYSPAVAWAFGIAGDEGLTTQPQVQYLLQQGIDVLFYQGNLDLACNTAGNVRWTNSMPWKGQTAFAAKALKPWKAMRDGEKLYVGTFKEVYVQTDPENKRKTRFSLVTIDKSGHMVRIIVLGTVLNADILQVPMDQPEVALQMLNTWLARKSFD</sequence>
<name>A0ACC3DB85_9PEZI</name>